<evidence type="ECO:0000256" key="2">
    <source>
        <dbReference type="ARBA" id="ARBA00009677"/>
    </source>
</evidence>
<dbReference type="NCBIfam" id="TIGR03506">
    <property type="entry name" value="FlgEFG_subfam"/>
    <property type="match status" value="1"/>
</dbReference>
<feature type="domain" description="Flagellar basal body rod protein N-terminal" evidence="6">
    <location>
        <begin position="3"/>
        <end position="33"/>
    </location>
</feature>
<keyword evidence="10" id="KW-0969">Cilium</keyword>
<evidence type="ECO:0000256" key="4">
    <source>
        <dbReference type="ARBA" id="ARBA00023143"/>
    </source>
</evidence>
<keyword evidence="10" id="KW-0966">Cell projection</keyword>
<evidence type="ECO:0000256" key="3">
    <source>
        <dbReference type="ARBA" id="ARBA00019015"/>
    </source>
</evidence>
<dbReference type="EMBL" id="BSOB01000025">
    <property type="protein sequence ID" value="GLQ93828.1"/>
    <property type="molecule type" value="Genomic_DNA"/>
</dbReference>
<evidence type="ECO:0000256" key="1">
    <source>
        <dbReference type="ARBA" id="ARBA00004117"/>
    </source>
</evidence>
<dbReference type="SUPFAM" id="SSF117143">
    <property type="entry name" value="Flagellar hook protein flgE"/>
    <property type="match status" value="1"/>
</dbReference>
<evidence type="ECO:0000259" key="6">
    <source>
        <dbReference type="Pfam" id="PF00460"/>
    </source>
</evidence>
<evidence type="ECO:0000259" key="9">
    <source>
        <dbReference type="Pfam" id="PF22692"/>
    </source>
</evidence>
<dbReference type="InterPro" id="IPR001444">
    <property type="entry name" value="Flag_bb_rod_N"/>
</dbReference>
<evidence type="ECO:0000313" key="10">
    <source>
        <dbReference type="EMBL" id="GLQ93828.1"/>
    </source>
</evidence>
<name>A0ABQ5XQF4_9GAMM</name>
<dbReference type="PANTHER" id="PTHR30435:SF1">
    <property type="entry name" value="FLAGELLAR HOOK PROTEIN FLGE"/>
    <property type="match status" value="1"/>
</dbReference>
<evidence type="ECO:0000259" key="8">
    <source>
        <dbReference type="Pfam" id="PF07559"/>
    </source>
</evidence>
<dbReference type="Proteomes" id="UP001156670">
    <property type="component" value="Unassembled WGS sequence"/>
</dbReference>
<feature type="domain" description="Flagellar hook protein FlgE/F/G-like D1" evidence="9">
    <location>
        <begin position="83"/>
        <end position="140"/>
    </location>
</feature>
<dbReference type="RefSeq" id="WP_284321528.1">
    <property type="nucleotide sequence ID" value="NZ_BSOB01000025.1"/>
</dbReference>
<proteinExistence type="inferred from homology"/>
<dbReference type="InterPro" id="IPR053967">
    <property type="entry name" value="LlgE_F_G-like_D1"/>
</dbReference>
<dbReference type="InterPro" id="IPR037925">
    <property type="entry name" value="FlgE/F/G-like"/>
</dbReference>
<dbReference type="Gene3D" id="2.60.98.20">
    <property type="entry name" value="Flagellar hook protein FlgE"/>
    <property type="match status" value="1"/>
</dbReference>
<dbReference type="InterPro" id="IPR011491">
    <property type="entry name" value="FlgE_D2"/>
</dbReference>
<evidence type="ECO:0000313" key="11">
    <source>
        <dbReference type="Proteomes" id="UP001156670"/>
    </source>
</evidence>
<organism evidence="10 11">
    <name type="scientific">Dyella acidisoli</name>
    <dbReference type="NCBI Taxonomy" id="1867834"/>
    <lineage>
        <taxon>Bacteria</taxon>
        <taxon>Pseudomonadati</taxon>
        <taxon>Pseudomonadota</taxon>
        <taxon>Gammaproteobacteria</taxon>
        <taxon>Lysobacterales</taxon>
        <taxon>Rhodanobacteraceae</taxon>
        <taxon>Dyella</taxon>
    </lineage>
</organism>
<dbReference type="Pfam" id="PF06429">
    <property type="entry name" value="Flg_bbr_C"/>
    <property type="match status" value="1"/>
</dbReference>
<gene>
    <name evidence="10" type="primary">flgE_3</name>
    <name evidence="10" type="ORF">GCM10007901_27790</name>
</gene>
<accession>A0ABQ5XQF4</accession>
<comment type="caution">
    <text evidence="10">The sequence shown here is derived from an EMBL/GenBank/DDBJ whole genome shotgun (WGS) entry which is preliminary data.</text>
</comment>
<evidence type="ECO:0000259" key="7">
    <source>
        <dbReference type="Pfam" id="PF06429"/>
    </source>
</evidence>
<feature type="domain" description="Flagellar basal-body/hook protein C-terminal" evidence="7">
    <location>
        <begin position="359"/>
        <end position="403"/>
    </location>
</feature>
<dbReference type="InterPro" id="IPR010930">
    <property type="entry name" value="Flg_bb/hook_C_dom"/>
</dbReference>
<keyword evidence="10" id="KW-0282">Flagellum</keyword>
<comment type="similarity">
    <text evidence="2 5">Belongs to the flagella basal body rod proteins family.</text>
</comment>
<dbReference type="Pfam" id="PF07559">
    <property type="entry name" value="FlgE_D2"/>
    <property type="match status" value="1"/>
</dbReference>
<keyword evidence="11" id="KW-1185">Reference proteome</keyword>
<dbReference type="Pfam" id="PF22692">
    <property type="entry name" value="LlgE_F_G_D1"/>
    <property type="match status" value="1"/>
</dbReference>
<protein>
    <recommendedName>
        <fullName evidence="3 5">Flagellar hook protein FlgE</fullName>
    </recommendedName>
</protein>
<sequence length="409" mass="41853">MALNQALSGINAAQDQLNIISNNIANAGTVGFKGSTGQFAEVYAVTGLNLSSVAVGSGAELTDVAQQFSQGDLETTNGSLDMALSGNGFFIVNNGSGNQYTRDGAFHENAAGNVVTADNAFLQVYPPNATGGFNTSTLTDLQLNTAQSAATPTSTITVSSNLPAGATVPTTTPFNPADSTTYNDASSLTVYDSQGGSHAATIYYVKTGNNTWNANLYIDGNSAGTSALTFSSAGALLTPANGNLSFTPVQPTNGATFPATMAVNVTNTTQFGTAYAPGTINQNGYQAGVLENVTIGNDGIVTAIYSNNQTSQLGQIAVANFANLQGLQQIGNNRWAATQSSGTAVLGTASVGQFGNIEQGQLETSNTSDTTAQLVNMIQAQQDYQANSQMLGTVNSLSQTLFQAVSRGG</sequence>
<dbReference type="Pfam" id="PF00460">
    <property type="entry name" value="Flg_bb_rod"/>
    <property type="match status" value="1"/>
</dbReference>
<dbReference type="InterPro" id="IPR037058">
    <property type="entry name" value="Falgellar_hook_FlgE_sf"/>
</dbReference>
<comment type="function">
    <text evidence="5">A flexible structure which links the flagellar filament to the drive apparatus in the basal body.</text>
</comment>
<feature type="domain" description="Flagellar hook protein FlgE D2" evidence="8">
    <location>
        <begin position="161"/>
        <end position="285"/>
    </location>
</feature>
<dbReference type="PANTHER" id="PTHR30435">
    <property type="entry name" value="FLAGELLAR PROTEIN"/>
    <property type="match status" value="1"/>
</dbReference>
<keyword evidence="4 5" id="KW-0975">Bacterial flagellum</keyword>
<dbReference type="InterPro" id="IPR020013">
    <property type="entry name" value="Flagellar_FlgE/F/G"/>
</dbReference>
<comment type="subcellular location">
    <subcellularLocation>
        <location evidence="1 5">Bacterial flagellum basal body</location>
    </subcellularLocation>
</comment>
<evidence type="ECO:0000256" key="5">
    <source>
        <dbReference type="RuleBase" id="RU362116"/>
    </source>
</evidence>
<reference evidence="11" key="1">
    <citation type="journal article" date="2019" name="Int. J. Syst. Evol. Microbiol.">
        <title>The Global Catalogue of Microorganisms (GCM) 10K type strain sequencing project: providing services to taxonomists for standard genome sequencing and annotation.</title>
        <authorList>
            <consortium name="The Broad Institute Genomics Platform"/>
            <consortium name="The Broad Institute Genome Sequencing Center for Infectious Disease"/>
            <person name="Wu L."/>
            <person name="Ma J."/>
        </authorList>
    </citation>
    <scope>NUCLEOTIDE SEQUENCE [LARGE SCALE GENOMIC DNA]</scope>
    <source>
        <strain evidence="11">NBRC 111980</strain>
    </source>
</reference>